<dbReference type="SUPFAM" id="SSF53448">
    <property type="entry name" value="Nucleotide-diphospho-sugar transferases"/>
    <property type="match status" value="1"/>
</dbReference>
<protein>
    <recommendedName>
        <fullName evidence="3">Hemolytic protein HlpA-like protein</fullName>
    </recommendedName>
</protein>
<dbReference type="Proteomes" id="UP000679725">
    <property type="component" value="Unassembled WGS sequence"/>
</dbReference>
<evidence type="ECO:0008006" key="3">
    <source>
        <dbReference type="Google" id="ProtNLM"/>
    </source>
</evidence>
<accession>A0ABN7R8L9</accession>
<comment type="caution">
    <text evidence="1">The sequence shown here is derived from an EMBL/GenBank/DDBJ whole genome shotgun (WGS) entry which is preliminary data.</text>
</comment>
<keyword evidence="2" id="KW-1185">Reference proteome</keyword>
<proteinExistence type="predicted"/>
<gene>
    <name evidence="1" type="ORF">DYBT9623_01265</name>
</gene>
<evidence type="ECO:0000313" key="1">
    <source>
        <dbReference type="EMBL" id="CAG5068534.1"/>
    </source>
</evidence>
<organism evidence="1 2">
    <name type="scientific">Dyadobacter linearis</name>
    <dbReference type="NCBI Taxonomy" id="2823330"/>
    <lineage>
        <taxon>Bacteria</taxon>
        <taxon>Pseudomonadati</taxon>
        <taxon>Bacteroidota</taxon>
        <taxon>Cytophagia</taxon>
        <taxon>Cytophagales</taxon>
        <taxon>Spirosomataceae</taxon>
        <taxon>Dyadobacter</taxon>
    </lineage>
</organism>
<reference evidence="1 2" key="1">
    <citation type="submission" date="2021-04" db="EMBL/GenBank/DDBJ databases">
        <authorList>
            <person name="Rodrigo-Torres L."/>
            <person name="Arahal R. D."/>
            <person name="Lucena T."/>
        </authorList>
    </citation>
    <scope>NUCLEOTIDE SEQUENCE [LARGE SCALE GENOMIC DNA]</scope>
    <source>
        <strain evidence="1 2">CECT 9623</strain>
    </source>
</reference>
<evidence type="ECO:0000313" key="2">
    <source>
        <dbReference type="Proteomes" id="UP000679725"/>
    </source>
</evidence>
<dbReference type="RefSeq" id="WP_215232680.1">
    <property type="nucleotide sequence ID" value="NZ_CAJRAU010000002.1"/>
</dbReference>
<name>A0ABN7R8L9_9BACT</name>
<dbReference type="Gene3D" id="3.90.550.10">
    <property type="entry name" value="Spore Coat Polysaccharide Biosynthesis Protein SpsA, Chain A"/>
    <property type="match status" value="1"/>
</dbReference>
<dbReference type="EMBL" id="CAJRAU010000002">
    <property type="protein sequence ID" value="CAG5068534.1"/>
    <property type="molecule type" value="Genomic_DNA"/>
</dbReference>
<dbReference type="InterPro" id="IPR029044">
    <property type="entry name" value="Nucleotide-diphossugar_trans"/>
</dbReference>
<sequence>MDKKLFDIPVLLITFNRPETTCHVFEQIRKLKPSRLYIFSDAPRNGLPEELELVDTCRCFFDESQINWECKVERWLAETNMGSALGISSAISWAFETCEKLIILEDDCLPHPTFFTFCKSMLDRYSTNDRVMHVSGARWNEEVNMRGPDHFFSLVGNISGWATWKRAWNKYDFWMEQLPEIKNQMRAQRLFKNTDIAKYWQEKFDEVYGETKKHTWSIQWQYTLFKNYGLAAVPNVNLISNIGLEDAYFNPKRDTELTNSFYETKNWKSTGSNVEVRANDQYERNYAERSPGNRGSFSSRIIQKFRSLMSC</sequence>